<protein>
    <recommendedName>
        <fullName evidence="1">VOC domain-containing protein</fullName>
    </recommendedName>
</protein>
<gene>
    <name evidence="2" type="ORF">BCL93_101209</name>
</gene>
<dbReference type="InterPro" id="IPR029068">
    <property type="entry name" value="Glyas_Bleomycin-R_OHBP_Dase"/>
</dbReference>
<dbReference type="AlphaFoldDB" id="A0A328XVT4"/>
<name>A0A328XVT4_9GAMM</name>
<dbReference type="EMBL" id="QLSX01000001">
    <property type="protein sequence ID" value="RAR64390.1"/>
    <property type="molecule type" value="Genomic_DNA"/>
</dbReference>
<dbReference type="PANTHER" id="PTHR36503">
    <property type="entry name" value="BLR2520 PROTEIN"/>
    <property type="match status" value="1"/>
</dbReference>
<dbReference type="PANTHER" id="PTHR36503:SF1">
    <property type="entry name" value="BLR2520 PROTEIN"/>
    <property type="match status" value="1"/>
</dbReference>
<feature type="domain" description="VOC" evidence="1">
    <location>
        <begin position="1"/>
        <end position="72"/>
    </location>
</feature>
<evidence type="ECO:0000313" key="2">
    <source>
        <dbReference type="EMBL" id="RAR64390.1"/>
    </source>
</evidence>
<dbReference type="RefSeq" id="WP_309251203.1">
    <property type="nucleotide sequence ID" value="NZ_QLSX01000001.1"/>
</dbReference>
<dbReference type="Pfam" id="PF00903">
    <property type="entry name" value="Glyoxalase"/>
    <property type="match status" value="1"/>
</dbReference>
<dbReference type="InterPro" id="IPR004360">
    <property type="entry name" value="Glyas_Fos-R_dOase_dom"/>
</dbReference>
<dbReference type="InterPro" id="IPR037523">
    <property type="entry name" value="VOC_core"/>
</dbReference>
<evidence type="ECO:0000259" key="1">
    <source>
        <dbReference type="PROSITE" id="PS51819"/>
    </source>
</evidence>
<dbReference type="SUPFAM" id="SSF54593">
    <property type="entry name" value="Glyoxalase/Bleomycin resistance protein/Dihydroxybiphenyl dioxygenase"/>
    <property type="match status" value="1"/>
</dbReference>
<organism evidence="2 3">
    <name type="scientific">Onishia taeanensis</name>
    <dbReference type="NCBI Taxonomy" id="284577"/>
    <lineage>
        <taxon>Bacteria</taxon>
        <taxon>Pseudomonadati</taxon>
        <taxon>Pseudomonadota</taxon>
        <taxon>Gammaproteobacteria</taxon>
        <taxon>Oceanospirillales</taxon>
        <taxon>Halomonadaceae</taxon>
        <taxon>Onishia</taxon>
    </lineage>
</organism>
<reference evidence="2 3" key="1">
    <citation type="submission" date="2018-06" db="EMBL/GenBank/DDBJ databases">
        <title>Comparative analysis of microorganisms from saline springs in Andes Mountain Range, Colombia.</title>
        <authorList>
            <person name="Rubin E."/>
        </authorList>
    </citation>
    <scope>NUCLEOTIDE SEQUENCE [LARGE SCALE GENOMIC DNA]</scope>
    <source>
        <strain evidence="2 3">USBA-857</strain>
    </source>
</reference>
<dbReference type="Proteomes" id="UP000249700">
    <property type="component" value="Unassembled WGS sequence"/>
</dbReference>
<proteinExistence type="predicted"/>
<dbReference type="Gene3D" id="3.10.180.10">
    <property type="entry name" value="2,3-Dihydroxybiphenyl 1,2-Dioxygenase, domain 1"/>
    <property type="match status" value="1"/>
</dbReference>
<comment type="caution">
    <text evidence="2">The sequence shown here is derived from an EMBL/GenBank/DDBJ whole genome shotgun (WGS) entry which is preliminary data.</text>
</comment>
<accession>A0A328XVT4</accession>
<evidence type="ECO:0000313" key="3">
    <source>
        <dbReference type="Proteomes" id="UP000249700"/>
    </source>
</evidence>
<sequence length="84" mass="8890">MAAKLSPTTRVCRLTAAALAHNLSSEAEVDALLDQAVAAGVILVKPAQKVFWGGYSGYFADPDGHLWEVAYNPFGWIGPSDDVA</sequence>
<dbReference type="PROSITE" id="PS51819">
    <property type="entry name" value="VOC"/>
    <property type="match status" value="1"/>
</dbReference>